<sequence>MSFGFARDRIIDQLNPWLKLRKFLHAVKMGVAPRALTAASEGFRDRQLFWLTLLLISIVP</sequence>
<keyword evidence="2" id="KW-1185">Reference proteome</keyword>
<evidence type="ECO:0000313" key="2">
    <source>
        <dbReference type="Proteomes" id="UP000500857"/>
    </source>
</evidence>
<proteinExistence type="predicted"/>
<gene>
    <name evidence="1" type="ORF">HCG48_17585</name>
</gene>
<dbReference type="EMBL" id="CP051167">
    <property type="protein sequence ID" value="QIZ72157.1"/>
    <property type="molecule type" value="Genomic_DNA"/>
</dbReference>
<dbReference type="KEGG" id="oxy:HCG48_17585"/>
<name>A0A6H1U199_9CYAN</name>
<dbReference type="Proteomes" id="UP000500857">
    <property type="component" value="Chromosome"/>
</dbReference>
<reference evidence="1 2" key="1">
    <citation type="submission" date="2020-04" db="EMBL/GenBank/DDBJ databases">
        <authorList>
            <person name="Basu S."/>
            <person name="Maruthanayagam V."/>
            <person name="Chakraborty S."/>
            <person name="Pramanik A."/>
            <person name="Mukherjee J."/>
            <person name="Brink B."/>
        </authorList>
    </citation>
    <scope>NUCLEOTIDE SEQUENCE [LARGE SCALE GENOMIC DNA]</scope>
    <source>
        <strain evidence="1 2">AP17</strain>
    </source>
</reference>
<dbReference type="AlphaFoldDB" id="A0A6H1U199"/>
<protein>
    <submittedName>
        <fullName evidence="1">Uncharacterized protein</fullName>
    </submittedName>
</protein>
<accession>A0A6H1U199</accession>
<organism evidence="1 2">
    <name type="scientific">Oxynema aestuarii AP17</name>
    <dbReference type="NCBI Taxonomy" id="2064643"/>
    <lineage>
        <taxon>Bacteria</taxon>
        <taxon>Bacillati</taxon>
        <taxon>Cyanobacteriota</taxon>
        <taxon>Cyanophyceae</taxon>
        <taxon>Oscillatoriophycideae</taxon>
        <taxon>Oscillatoriales</taxon>
        <taxon>Oscillatoriaceae</taxon>
        <taxon>Oxynema</taxon>
        <taxon>Oxynema aestuarii</taxon>
    </lineage>
</organism>
<dbReference type="RefSeq" id="WP_168570307.1">
    <property type="nucleotide sequence ID" value="NZ_CP051167.1"/>
</dbReference>
<evidence type="ECO:0000313" key="1">
    <source>
        <dbReference type="EMBL" id="QIZ72157.1"/>
    </source>
</evidence>